<dbReference type="InterPro" id="IPR011257">
    <property type="entry name" value="DNA_glycosylase"/>
</dbReference>
<dbReference type="PROSITE" id="PS01155">
    <property type="entry name" value="ENDONUCLEASE_III_2"/>
    <property type="match status" value="1"/>
</dbReference>
<dbReference type="EC" id="3.2.2.31" evidence="4"/>
<keyword evidence="11" id="KW-0411">Iron-sulfur</keyword>
<dbReference type="SUPFAM" id="SSF48150">
    <property type="entry name" value="DNA-glycosylase"/>
    <property type="match status" value="1"/>
</dbReference>
<evidence type="ECO:0000256" key="13">
    <source>
        <dbReference type="ARBA" id="ARBA00023295"/>
    </source>
</evidence>
<gene>
    <name evidence="15" type="ordered locus">Jden_0490</name>
</gene>
<dbReference type="InterPro" id="IPR000445">
    <property type="entry name" value="HhH_motif"/>
</dbReference>
<keyword evidence="8" id="KW-0227">DNA damage</keyword>
<keyword evidence="7" id="KW-0479">Metal-binding</keyword>
<dbReference type="InterPro" id="IPR003651">
    <property type="entry name" value="Endonuclease3_FeS-loop_motif"/>
</dbReference>
<dbReference type="eggNOG" id="COG1194">
    <property type="taxonomic scope" value="Bacteria"/>
</dbReference>
<dbReference type="Gene3D" id="1.10.1670.10">
    <property type="entry name" value="Helix-hairpin-Helix base-excision DNA repair enzymes (C-terminal)"/>
    <property type="match status" value="1"/>
</dbReference>
<dbReference type="Pfam" id="PF00633">
    <property type="entry name" value="HHH"/>
    <property type="match status" value="1"/>
</dbReference>
<dbReference type="InterPro" id="IPR044298">
    <property type="entry name" value="MIG/MutY"/>
</dbReference>
<dbReference type="CDD" id="cd00056">
    <property type="entry name" value="ENDO3c"/>
    <property type="match status" value="1"/>
</dbReference>
<dbReference type="InterPro" id="IPR023170">
    <property type="entry name" value="HhH_base_excis_C"/>
</dbReference>
<dbReference type="GO" id="GO:0046872">
    <property type="term" value="F:metal ion binding"/>
    <property type="evidence" value="ECO:0007669"/>
    <property type="project" value="UniProtKB-KW"/>
</dbReference>
<evidence type="ECO:0000256" key="11">
    <source>
        <dbReference type="ARBA" id="ARBA00023014"/>
    </source>
</evidence>
<evidence type="ECO:0000256" key="6">
    <source>
        <dbReference type="ARBA" id="ARBA00022485"/>
    </source>
</evidence>
<feature type="domain" description="HhH-GPD" evidence="14">
    <location>
        <begin position="48"/>
        <end position="200"/>
    </location>
</feature>
<evidence type="ECO:0000256" key="5">
    <source>
        <dbReference type="ARBA" id="ARBA00022023"/>
    </source>
</evidence>
<evidence type="ECO:0000256" key="7">
    <source>
        <dbReference type="ARBA" id="ARBA00022723"/>
    </source>
</evidence>
<dbReference type="SMART" id="SM00525">
    <property type="entry name" value="FES"/>
    <property type="match status" value="1"/>
</dbReference>
<evidence type="ECO:0000256" key="12">
    <source>
        <dbReference type="ARBA" id="ARBA00023204"/>
    </source>
</evidence>
<name>C7R095_JONDD</name>
<evidence type="ECO:0000256" key="10">
    <source>
        <dbReference type="ARBA" id="ARBA00023004"/>
    </source>
</evidence>
<dbReference type="GO" id="GO:0051539">
    <property type="term" value="F:4 iron, 4 sulfur cluster binding"/>
    <property type="evidence" value="ECO:0007669"/>
    <property type="project" value="UniProtKB-KW"/>
</dbReference>
<keyword evidence="12" id="KW-0234">DNA repair</keyword>
<dbReference type="KEGG" id="jde:Jden_0490"/>
<keyword evidence="9" id="KW-0378">Hydrolase</keyword>
<dbReference type="OrthoDB" id="9802365at2"/>
<dbReference type="EMBL" id="CP001706">
    <property type="protein sequence ID" value="ACV08154.1"/>
    <property type="molecule type" value="Genomic_DNA"/>
</dbReference>
<comment type="cofactor">
    <cofactor evidence="2">
        <name>[4Fe-4S] cluster</name>
        <dbReference type="ChEBI" id="CHEBI:49883"/>
    </cofactor>
</comment>
<dbReference type="GO" id="GO:0035485">
    <property type="term" value="F:adenine/guanine mispair binding"/>
    <property type="evidence" value="ECO:0007669"/>
    <property type="project" value="TreeGrafter"/>
</dbReference>
<dbReference type="STRING" id="471856.Jden_0490"/>
<dbReference type="Gene3D" id="1.10.340.30">
    <property type="entry name" value="Hypothetical protein, domain 2"/>
    <property type="match status" value="1"/>
</dbReference>
<dbReference type="PANTHER" id="PTHR42944:SF1">
    <property type="entry name" value="ADENINE DNA GLYCOSYLASE"/>
    <property type="match status" value="1"/>
</dbReference>
<evidence type="ECO:0000313" key="16">
    <source>
        <dbReference type="Proteomes" id="UP000000628"/>
    </source>
</evidence>
<dbReference type="GO" id="GO:0006284">
    <property type="term" value="P:base-excision repair"/>
    <property type="evidence" value="ECO:0007669"/>
    <property type="project" value="InterPro"/>
</dbReference>
<proteinExistence type="inferred from homology"/>
<dbReference type="GO" id="GO:0034039">
    <property type="term" value="F:8-oxo-7,8-dihydroguanine DNA N-glycosylase activity"/>
    <property type="evidence" value="ECO:0007669"/>
    <property type="project" value="TreeGrafter"/>
</dbReference>
<keyword evidence="10" id="KW-0408">Iron</keyword>
<dbReference type="PANTHER" id="PTHR42944">
    <property type="entry name" value="ADENINE DNA GLYCOSYLASE"/>
    <property type="match status" value="1"/>
</dbReference>
<evidence type="ECO:0000313" key="15">
    <source>
        <dbReference type="EMBL" id="ACV08154.1"/>
    </source>
</evidence>
<dbReference type="RefSeq" id="WP_015770783.1">
    <property type="nucleotide sequence ID" value="NC_013174.1"/>
</dbReference>
<evidence type="ECO:0000256" key="1">
    <source>
        <dbReference type="ARBA" id="ARBA00000843"/>
    </source>
</evidence>
<keyword evidence="6" id="KW-0004">4Fe-4S</keyword>
<dbReference type="Pfam" id="PF10576">
    <property type="entry name" value="EndIII_4Fe-2S"/>
    <property type="match status" value="1"/>
</dbReference>
<evidence type="ECO:0000256" key="3">
    <source>
        <dbReference type="ARBA" id="ARBA00008343"/>
    </source>
</evidence>
<comment type="similarity">
    <text evidence="3">Belongs to the Nth/MutY family.</text>
</comment>
<evidence type="ECO:0000259" key="14">
    <source>
        <dbReference type="SMART" id="SM00478"/>
    </source>
</evidence>
<evidence type="ECO:0000256" key="4">
    <source>
        <dbReference type="ARBA" id="ARBA00012045"/>
    </source>
</evidence>
<dbReference type="Pfam" id="PF00730">
    <property type="entry name" value="HhH-GPD"/>
    <property type="match status" value="1"/>
</dbReference>
<dbReference type="HOGENOM" id="CLU_012862_2_0_11"/>
<reference evidence="15 16" key="1">
    <citation type="journal article" date="2009" name="Stand. Genomic Sci.">
        <title>Complete genome sequence of Jonesia denitrificans type strain (Prevot 55134).</title>
        <authorList>
            <person name="Pukall R."/>
            <person name="Gehrich-Schroter G."/>
            <person name="Lapidus A."/>
            <person name="Nolan M."/>
            <person name="Glavina Del Rio T."/>
            <person name="Lucas S."/>
            <person name="Chen F."/>
            <person name="Tice H."/>
            <person name="Pitluck S."/>
            <person name="Cheng J.F."/>
            <person name="Copeland A."/>
            <person name="Saunders E."/>
            <person name="Brettin T."/>
            <person name="Detter J.C."/>
            <person name="Bruce D."/>
            <person name="Goodwin L."/>
            <person name="Pati A."/>
            <person name="Ivanova N."/>
            <person name="Mavromatis K."/>
            <person name="Ovchinnikova G."/>
            <person name="Chen A."/>
            <person name="Palaniappan K."/>
            <person name="Land M."/>
            <person name="Hauser L."/>
            <person name="Chang Y.J."/>
            <person name="Jeffries C.D."/>
            <person name="Chain P."/>
            <person name="Goker M."/>
            <person name="Bristow J."/>
            <person name="Eisen J.A."/>
            <person name="Markowitz V."/>
            <person name="Hugenholtz P."/>
            <person name="Kyrpides N.C."/>
            <person name="Klenk H.P."/>
            <person name="Han C."/>
        </authorList>
    </citation>
    <scope>NUCLEOTIDE SEQUENCE [LARGE SCALE GENOMIC DNA]</scope>
    <source>
        <strain evidence="16">ATCC 14870 / DSM 20603 / BCRC 15368 / CIP 55.134 / JCM 11481 / NBRC 15587 / NCTC 10816 / Prevot 55134</strain>
    </source>
</reference>
<protein>
    <recommendedName>
        <fullName evidence="5">Adenine DNA glycosylase</fullName>
        <ecNumber evidence="4">3.2.2.31</ecNumber>
    </recommendedName>
</protein>
<keyword evidence="16" id="KW-1185">Reference proteome</keyword>
<dbReference type="InterPro" id="IPR003265">
    <property type="entry name" value="HhH-GPD_domain"/>
</dbReference>
<evidence type="ECO:0000256" key="9">
    <source>
        <dbReference type="ARBA" id="ARBA00022801"/>
    </source>
</evidence>
<dbReference type="Proteomes" id="UP000000628">
    <property type="component" value="Chromosome"/>
</dbReference>
<evidence type="ECO:0000256" key="8">
    <source>
        <dbReference type="ARBA" id="ARBA00022763"/>
    </source>
</evidence>
<dbReference type="AlphaFoldDB" id="C7R095"/>
<organism evidence="15 16">
    <name type="scientific">Jonesia denitrificans (strain ATCC 14870 / DSM 20603 / BCRC 15368 / CIP 55.134 / JCM 11481 / NBRC 15587 / NCTC 10816 / Prevot 55134)</name>
    <name type="common">Listeria denitrificans</name>
    <dbReference type="NCBI Taxonomy" id="471856"/>
    <lineage>
        <taxon>Bacteria</taxon>
        <taxon>Bacillati</taxon>
        <taxon>Actinomycetota</taxon>
        <taxon>Actinomycetes</taxon>
        <taxon>Micrococcales</taxon>
        <taxon>Jonesiaceae</taxon>
        <taxon>Jonesia</taxon>
    </lineage>
</organism>
<accession>C7R095</accession>
<sequence>MPPAPHTTPPHVDEVHAQLSAWFDGAERDLPWRRPGTTPWGVLVSEVMSQQTPVARVAPRWERWMTMWPTPAHMAAASRDVVLTEWGTLGYPRRALRLHECARVITERHHGEVPATEEELRALPGIGSYTAAAIVAFAFHRRAVVLDTNVRRVIARVFAGVALPPPSPRRHEWELADALAPLADQDAARWAVASMEFGSLVCTARTPRCDQCPIAHLCGWREAGYPDDEHAPIRRPQRFAGTNRQVRGIIMAHLRAHRCASRDEVAGLWVADPEQLSACVESLVADGLVEETAGVFHLPDVVVATGGVGAR</sequence>
<dbReference type="GO" id="GO:0000701">
    <property type="term" value="F:purine-specific mismatch base pair DNA N-glycosylase activity"/>
    <property type="evidence" value="ECO:0007669"/>
    <property type="project" value="UniProtKB-EC"/>
</dbReference>
<dbReference type="InterPro" id="IPR004036">
    <property type="entry name" value="Endonuclease-III-like_CS2"/>
</dbReference>
<keyword evidence="13" id="KW-0326">Glycosidase</keyword>
<dbReference type="SMART" id="SM00478">
    <property type="entry name" value="ENDO3c"/>
    <property type="match status" value="1"/>
</dbReference>
<evidence type="ECO:0000256" key="2">
    <source>
        <dbReference type="ARBA" id="ARBA00001966"/>
    </source>
</evidence>
<dbReference type="GO" id="GO:0032357">
    <property type="term" value="F:oxidized purine DNA binding"/>
    <property type="evidence" value="ECO:0007669"/>
    <property type="project" value="TreeGrafter"/>
</dbReference>
<dbReference type="GO" id="GO:0006298">
    <property type="term" value="P:mismatch repair"/>
    <property type="evidence" value="ECO:0007669"/>
    <property type="project" value="TreeGrafter"/>
</dbReference>
<comment type="catalytic activity">
    <reaction evidence="1">
        <text>Hydrolyzes free adenine bases from 7,8-dihydro-8-oxoguanine:adenine mismatched double-stranded DNA, leaving an apurinic site.</text>
        <dbReference type="EC" id="3.2.2.31"/>
    </reaction>
</comment>